<keyword evidence="2" id="KW-1185">Reference proteome</keyword>
<gene>
    <name evidence="1" type="ORF">EHQ30_00220</name>
</gene>
<evidence type="ECO:0000313" key="1">
    <source>
        <dbReference type="EMBL" id="TGK95113.1"/>
    </source>
</evidence>
<proteinExistence type="predicted"/>
<accession>A0A2M9Y0K4</accession>
<dbReference type="Proteomes" id="UP000297891">
    <property type="component" value="Unassembled WGS sequence"/>
</dbReference>
<dbReference type="OrthoDB" id="338145at2"/>
<reference evidence="1" key="1">
    <citation type="journal article" date="2019" name="PLoS Negl. Trop. Dis.">
        <title>Revisiting the worldwide diversity of Leptospira species in the environment.</title>
        <authorList>
            <person name="Vincent A.T."/>
            <person name="Schiettekatte O."/>
            <person name="Bourhy P."/>
            <person name="Veyrier F.J."/>
            <person name="Picardeau M."/>
        </authorList>
    </citation>
    <scope>NUCLEOTIDE SEQUENCE [LARGE SCALE GENOMIC DNA]</scope>
    <source>
        <strain evidence="1">201800277</strain>
    </source>
</reference>
<comment type="caution">
    <text evidence="1">The sequence shown here is derived from an EMBL/GenBank/DDBJ whole genome shotgun (WGS) entry which is preliminary data.</text>
</comment>
<dbReference type="EMBL" id="RQFP01000001">
    <property type="protein sequence ID" value="TGK95113.1"/>
    <property type="molecule type" value="Genomic_DNA"/>
</dbReference>
<evidence type="ECO:0000313" key="2">
    <source>
        <dbReference type="Proteomes" id="UP000297891"/>
    </source>
</evidence>
<protein>
    <submittedName>
        <fullName evidence="1">Uncharacterized protein</fullName>
    </submittedName>
</protein>
<dbReference type="AlphaFoldDB" id="A0A2M9Y0K4"/>
<sequence>MKGFLWTLFVFGISTSSILSQTLVEPNQNFVWEGFSFVFPEPVVVKTESLMSQKLTVYPAKRDGFFMVVRTLPWLEPFDPKSTWKDSVFTRGIEPKEFQKTLGNLNFQIFQADQIRNQNALRNQVWIGLESNPGLWIWIQWKSDRKDLTEFFESNRFLSL</sequence>
<name>A0A2M9Y0K4_9LEPT</name>
<organism evidence="1 2">
    <name type="scientific">Leptospira brenneri</name>
    <dbReference type="NCBI Taxonomy" id="2023182"/>
    <lineage>
        <taxon>Bacteria</taxon>
        <taxon>Pseudomonadati</taxon>
        <taxon>Spirochaetota</taxon>
        <taxon>Spirochaetia</taxon>
        <taxon>Leptospirales</taxon>
        <taxon>Leptospiraceae</taxon>
        <taxon>Leptospira</taxon>
    </lineage>
</organism>
<dbReference type="RefSeq" id="WP_100791194.1">
    <property type="nucleotide sequence ID" value="NZ_NPDQ01000005.1"/>
</dbReference>